<organism evidence="2 3">
    <name type="scientific">Rhynchophorus ferrugineus</name>
    <name type="common">Red palm weevil</name>
    <name type="synonym">Curculio ferrugineus</name>
    <dbReference type="NCBI Taxonomy" id="354439"/>
    <lineage>
        <taxon>Eukaryota</taxon>
        <taxon>Metazoa</taxon>
        <taxon>Ecdysozoa</taxon>
        <taxon>Arthropoda</taxon>
        <taxon>Hexapoda</taxon>
        <taxon>Insecta</taxon>
        <taxon>Pterygota</taxon>
        <taxon>Neoptera</taxon>
        <taxon>Endopterygota</taxon>
        <taxon>Coleoptera</taxon>
        <taxon>Polyphaga</taxon>
        <taxon>Cucujiformia</taxon>
        <taxon>Curculionidae</taxon>
        <taxon>Dryophthorinae</taxon>
        <taxon>Rhynchophorus</taxon>
    </lineage>
</organism>
<evidence type="ECO:0000256" key="1">
    <source>
        <dbReference type="SAM" id="MobiDB-lite"/>
    </source>
</evidence>
<evidence type="ECO:0000313" key="2">
    <source>
        <dbReference type="EMBL" id="KAF7279252.1"/>
    </source>
</evidence>
<dbReference type="Proteomes" id="UP000625711">
    <property type="component" value="Unassembled WGS sequence"/>
</dbReference>
<name>A0A834IT63_RHYFE</name>
<feature type="region of interest" description="Disordered" evidence="1">
    <location>
        <begin position="55"/>
        <end position="83"/>
    </location>
</feature>
<proteinExistence type="predicted"/>
<dbReference type="EMBL" id="JAACXV010000371">
    <property type="protein sequence ID" value="KAF7279252.1"/>
    <property type="molecule type" value="Genomic_DNA"/>
</dbReference>
<dbReference type="AlphaFoldDB" id="A0A834IT63"/>
<comment type="caution">
    <text evidence="2">The sequence shown here is derived from an EMBL/GenBank/DDBJ whole genome shotgun (WGS) entry which is preliminary data.</text>
</comment>
<keyword evidence="3" id="KW-1185">Reference proteome</keyword>
<gene>
    <name evidence="2" type="ORF">GWI33_007449</name>
</gene>
<accession>A0A834IT63</accession>
<evidence type="ECO:0000313" key="3">
    <source>
        <dbReference type="Proteomes" id="UP000625711"/>
    </source>
</evidence>
<sequence>MGRQSPPIDSHCSDRPNGFLKFKLLTNDDGSGRMGEGEGALAVGPASFRVPSHVRVPERTSGMHTNRDLSKLNSVRRGNMGGS</sequence>
<protein>
    <submittedName>
        <fullName evidence="2">Uncharacterized protein</fullName>
    </submittedName>
</protein>
<reference evidence="2" key="1">
    <citation type="submission" date="2020-08" db="EMBL/GenBank/DDBJ databases">
        <title>Genome sequencing and assembly of the red palm weevil Rhynchophorus ferrugineus.</title>
        <authorList>
            <person name="Dias G.B."/>
            <person name="Bergman C.M."/>
            <person name="Manee M."/>
        </authorList>
    </citation>
    <scope>NUCLEOTIDE SEQUENCE</scope>
    <source>
        <strain evidence="2">AA-2017</strain>
        <tissue evidence="2">Whole larva</tissue>
    </source>
</reference>